<reference evidence="4" key="2">
    <citation type="submission" date="2019-10" db="EMBL/GenBank/DDBJ databases">
        <authorList>
            <consortium name="NCBI Genome Project"/>
        </authorList>
    </citation>
    <scope>NUCLEOTIDE SEQUENCE</scope>
    <source>
        <strain evidence="4">NI907</strain>
    </source>
</reference>
<reference evidence="3 4" key="1">
    <citation type="journal article" date="2019" name="Mol. Biol. Evol.">
        <title>Blast fungal genomes show frequent chromosomal changes, gene gains and losses, and effector gene turnover.</title>
        <authorList>
            <person name="Gomez Luciano L.B."/>
            <person name="Jason Tsai I."/>
            <person name="Chuma I."/>
            <person name="Tosa Y."/>
            <person name="Chen Y.H."/>
            <person name="Li J.Y."/>
            <person name="Li M.Y."/>
            <person name="Jade Lu M.Y."/>
            <person name="Nakayashiki H."/>
            <person name="Li W.H."/>
        </authorList>
    </citation>
    <scope>NUCLEOTIDE SEQUENCE [LARGE SCALE GENOMIC DNA]</scope>
    <source>
        <strain evidence="3 4">NI907</strain>
    </source>
</reference>
<organism evidence="3 4">
    <name type="scientific">Pyricularia grisea</name>
    <name type="common">Crabgrass-specific blast fungus</name>
    <name type="synonym">Magnaporthe grisea</name>
    <dbReference type="NCBI Taxonomy" id="148305"/>
    <lineage>
        <taxon>Eukaryota</taxon>
        <taxon>Fungi</taxon>
        <taxon>Dikarya</taxon>
        <taxon>Ascomycota</taxon>
        <taxon>Pezizomycotina</taxon>
        <taxon>Sordariomycetes</taxon>
        <taxon>Sordariomycetidae</taxon>
        <taxon>Magnaporthales</taxon>
        <taxon>Pyriculariaceae</taxon>
        <taxon>Pyricularia</taxon>
    </lineage>
</organism>
<accession>A0A6P8B7X1</accession>
<evidence type="ECO:0000256" key="2">
    <source>
        <dbReference type="SAM" id="SignalP"/>
    </source>
</evidence>
<sequence length="171" mass="17511">MMMHHHLGSFLYAAIVTTATAQTVFAHDCHSTLVPDIGSHEISLVAPSANVIATDGPSFTRQSGSQASTSTCDSPNDTARIDTLSEVSSATQAVVSNPSSNGPAISSGAANSMAVCRLAAPQHNCNSTVDGPNTKTNHVETHVPKPAHKLTRYDSAAFAGAGALIGAALLF</sequence>
<evidence type="ECO:0008006" key="5">
    <source>
        <dbReference type="Google" id="ProtNLM"/>
    </source>
</evidence>
<dbReference type="RefSeq" id="XP_030983316.1">
    <property type="nucleotide sequence ID" value="XM_031125314.1"/>
</dbReference>
<evidence type="ECO:0000313" key="3">
    <source>
        <dbReference type="Proteomes" id="UP000515153"/>
    </source>
</evidence>
<gene>
    <name evidence="4" type="ORF">PgNI_05280</name>
</gene>
<reference evidence="4" key="3">
    <citation type="submission" date="2025-08" db="UniProtKB">
        <authorList>
            <consortium name="RefSeq"/>
        </authorList>
    </citation>
    <scope>IDENTIFICATION</scope>
    <source>
        <strain evidence="4">NI907</strain>
    </source>
</reference>
<feature type="region of interest" description="Disordered" evidence="1">
    <location>
        <begin position="56"/>
        <end position="76"/>
    </location>
</feature>
<dbReference type="AlphaFoldDB" id="A0A6P8B7X1"/>
<dbReference type="KEGG" id="pgri:PgNI_05280"/>
<evidence type="ECO:0000256" key="1">
    <source>
        <dbReference type="SAM" id="MobiDB-lite"/>
    </source>
</evidence>
<name>A0A6P8B7X1_PYRGI</name>
<protein>
    <recommendedName>
        <fullName evidence="5">GPI anchored protein</fullName>
    </recommendedName>
</protein>
<feature type="chain" id="PRO_5027951940" description="GPI anchored protein" evidence="2">
    <location>
        <begin position="22"/>
        <end position="171"/>
    </location>
</feature>
<dbReference type="Proteomes" id="UP000515153">
    <property type="component" value="Chromosome I"/>
</dbReference>
<feature type="signal peptide" evidence="2">
    <location>
        <begin position="1"/>
        <end position="21"/>
    </location>
</feature>
<keyword evidence="3" id="KW-1185">Reference proteome</keyword>
<dbReference type="GeneID" id="41960223"/>
<feature type="compositionally biased region" description="Polar residues" evidence="1">
    <location>
        <begin position="57"/>
        <end position="76"/>
    </location>
</feature>
<proteinExistence type="predicted"/>
<keyword evidence="2" id="KW-0732">Signal</keyword>
<evidence type="ECO:0000313" key="4">
    <source>
        <dbReference type="RefSeq" id="XP_030983316.1"/>
    </source>
</evidence>